<reference evidence="2 3" key="1">
    <citation type="journal article" date="2005" name="Nature">
        <title>The genome of the social amoeba Dictyostelium discoideum.</title>
        <authorList>
            <consortium name="The Dictyostelium discoideum Sequencing Consortium"/>
            <person name="Eichinger L."/>
            <person name="Pachebat J.A."/>
            <person name="Glockner G."/>
            <person name="Rajandream M.A."/>
            <person name="Sucgang R."/>
            <person name="Berriman M."/>
            <person name="Song J."/>
            <person name="Olsen R."/>
            <person name="Szafranski K."/>
            <person name="Xu Q."/>
            <person name="Tunggal B."/>
            <person name="Kummerfeld S."/>
            <person name="Madera M."/>
            <person name="Konfortov B.A."/>
            <person name="Rivero F."/>
            <person name="Bankier A.T."/>
            <person name="Lehmann R."/>
            <person name="Hamlin N."/>
            <person name="Davies R."/>
            <person name="Gaudet P."/>
            <person name="Fey P."/>
            <person name="Pilcher K."/>
            <person name="Chen G."/>
            <person name="Saunders D."/>
            <person name="Sodergren E."/>
            <person name="Davis P."/>
            <person name="Kerhornou A."/>
            <person name="Nie X."/>
            <person name="Hall N."/>
            <person name="Anjard C."/>
            <person name="Hemphill L."/>
            <person name="Bason N."/>
            <person name="Farbrother P."/>
            <person name="Desany B."/>
            <person name="Just E."/>
            <person name="Morio T."/>
            <person name="Rost R."/>
            <person name="Churcher C."/>
            <person name="Cooper J."/>
            <person name="Haydock S."/>
            <person name="van Driessche N."/>
            <person name="Cronin A."/>
            <person name="Goodhead I."/>
            <person name="Muzny D."/>
            <person name="Mourier T."/>
            <person name="Pain A."/>
            <person name="Lu M."/>
            <person name="Harper D."/>
            <person name="Lindsay R."/>
            <person name="Hauser H."/>
            <person name="James K."/>
            <person name="Quiles M."/>
            <person name="Madan Babu M."/>
            <person name="Saito T."/>
            <person name="Buchrieser C."/>
            <person name="Wardroper A."/>
            <person name="Felder M."/>
            <person name="Thangavelu M."/>
            <person name="Johnson D."/>
            <person name="Knights A."/>
            <person name="Loulseged H."/>
            <person name="Mungall K."/>
            <person name="Oliver K."/>
            <person name="Price C."/>
            <person name="Quail M.A."/>
            <person name="Urushihara H."/>
            <person name="Hernandez J."/>
            <person name="Rabbinowitsch E."/>
            <person name="Steffen D."/>
            <person name="Sanders M."/>
            <person name="Ma J."/>
            <person name="Kohara Y."/>
            <person name="Sharp S."/>
            <person name="Simmonds M."/>
            <person name="Spiegler S."/>
            <person name="Tivey A."/>
            <person name="Sugano S."/>
            <person name="White B."/>
            <person name="Walker D."/>
            <person name="Woodward J."/>
            <person name="Winckler T."/>
            <person name="Tanaka Y."/>
            <person name="Shaulsky G."/>
            <person name="Schleicher M."/>
            <person name="Weinstock G."/>
            <person name="Rosenthal A."/>
            <person name="Cox E.C."/>
            <person name="Chisholm R.L."/>
            <person name="Gibbs R."/>
            <person name="Loomis W.F."/>
            <person name="Platzer M."/>
            <person name="Kay R.R."/>
            <person name="Williams J."/>
            <person name="Dear P.H."/>
            <person name="Noegel A.A."/>
            <person name="Barrell B."/>
            <person name="Kuspa A."/>
        </authorList>
    </citation>
    <scope>NUCLEOTIDE SEQUENCE [LARGE SCALE GENOMIC DNA]</scope>
    <source>
        <strain evidence="2 3">AX4</strain>
    </source>
</reference>
<dbReference type="RefSeq" id="XP_646492.1">
    <property type="nucleotide sequence ID" value="XM_641400.1"/>
</dbReference>
<feature type="signal peptide" evidence="1">
    <location>
        <begin position="1"/>
        <end position="20"/>
    </location>
</feature>
<gene>
    <name evidence="2" type="ORF">DDB_G0270710</name>
</gene>
<dbReference type="PaxDb" id="44689-DDB0201930"/>
<accession>Q55CI9</accession>
<dbReference type="FunCoup" id="Q55CI9">
    <property type="interactions" value="877"/>
</dbReference>
<feature type="chain" id="PRO_5004250294" evidence="1">
    <location>
        <begin position="21"/>
        <end position="203"/>
    </location>
</feature>
<dbReference type="Proteomes" id="UP000002195">
    <property type="component" value="Unassembled WGS sequence"/>
</dbReference>
<dbReference type="AlphaFoldDB" id="Q55CI9"/>
<name>Q55CI9_DICDI</name>
<sequence length="203" mass="23260">MKTIIFLLIILIININYTKFGVNGKCYPIKGVSPNVIIECGKDQIISFHSLSNQLLRYELIEDQGEHFFYPRKYQHKLHDQSFNGGPLITFDQEIDSIEKIPNSGGDVQFRGQFFFDGKRVLKPVQIYIFSKDLDQVIYNKVVKVQHIKKSTFLLNFPKGCGSDISIINPYNNKILYKTSYINPCTKDITPIKSNQTSPSISS</sequence>
<dbReference type="dictyBase" id="DDB_G0270710"/>
<dbReference type="OMA" id="ANAKCFP"/>
<dbReference type="VEuPathDB" id="AmoebaDB:DDB_G0270710"/>
<proteinExistence type="predicted"/>
<keyword evidence="1" id="KW-0732">Signal</keyword>
<dbReference type="HOGENOM" id="CLU_1351060_0_0_1"/>
<evidence type="ECO:0000313" key="3">
    <source>
        <dbReference type="Proteomes" id="UP000002195"/>
    </source>
</evidence>
<dbReference type="KEGG" id="ddi:DDB_G0270710"/>
<dbReference type="InParanoid" id="Q55CI9"/>
<dbReference type="EMBL" id="AAFI02000005">
    <property type="protein sequence ID" value="EAL72705.1"/>
    <property type="molecule type" value="Genomic_DNA"/>
</dbReference>
<comment type="caution">
    <text evidence="2">The sequence shown here is derived from an EMBL/GenBank/DDBJ whole genome shotgun (WGS) entry which is preliminary data.</text>
</comment>
<dbReference type="GeneID" id="8617454"/>
<protein>
    <submittedName>
        <fullName evidence="2">Uncharacterized protein</fullName>
    </submittedName>
</protein>
<dbReference type="eggNOG" id="ENOG502RI7D">
    <property type="taxonomic scope" value="Eukaryota"/>
</dbReference>
<organism evidence="2 3">
    <name type="scientific">Dictyostelium discoideum</name>
    <name type="common">Social amoeba</name>
    <dbReference type="NCBI Taxonomy" id="44689"/>
    <lineage>
        <taxon>Eukaryota</taxon>
        <taxon>Amoebozoa</taxon>
        <taxon>Evosea</taxon>
        <taxon>Eumycetozoa</taxon>
        <taxon>Dictyostelia</taxon>
        <taxon>Dictyosteliales</taxon>
        <taxon>Dictyosteliaceae</taxon>
        <taxon>Dictyostelium</taxon>
    </lineage>
</organism>
<evidence type="ECO:0000313" key="2">
    <source>
        <dbReference type="EMBL" id="EAL72705.1"/>
    </source>
</evidence>
<evidence type="ECO:0000256" key="1">
    <source>
        <dbReference type="SAM" id="SignalP"/>
    </source>
</evidence>
<keyword evidence="3" id="KW-1185">Reference proteome</keyword>